<dbReference type="InterPro" id="IPR057684">
    <property type="entry name" value="DUF7924"/>
</dbReference>
<dbReference type="PANTHER" id="PTHR42470:SF1">
    <property type="entry name" value="VAST DOMAIN-CONTAINING PROTEIN"/>
    <property type="match status" value="1"/>
</dbReference>
<evidence type="ECO:0000313" key="4">
    <source>
        <dbReference type="Proteomes" id="UP000308768"/>
    </source>
</evidence>
<evidence type="ECO:0000256" key="1">
    <source>
        <dbReference type="SAM" id="MobiDB-lite"/>
    </source>
</evidence>
<evidence type="ECO:0000259" key="2">
    <source>
        <dbReference type="Pfam" id="PF25545"/>
    </source>
</evidence>
<evidence type="ECO:0000313" key="3">
    <source>
        <dbReference type="EMBL" id="TKA69967.1"/>
    </source>
</evidence>
<reference evidence="3 4" key="1">
    <citation type="submission" date="2017-03" db="EMBL/GenBank/DDBJ databases">
        <title>Genomes of endolithic fungi from Antarctica.</title>
        <authorList>
            <person name="Coleine C."/>
            <person name="Masonjones S."/>
            <person name="Stajich J.E."/>
        </authorList>
    </citation>
    <scope>NUCLEOTIDE SEQUENCE [LARGE SCALE GENOMIC DNA]</scope>
    <source>
        <strain evidence="3 4">CCFEE 5187</strain>
    </source>
</reference>
<feature type="compositionally biased region" description="Polar residues" evidence="1">
    <location>
        <begin position="361"/>
        <end position="370"/>
    </location>
</feature>
<dbReference type="Proteomes" id="UP000308768">
    <property type="component" value="Unassembled WGS sequence"/>
</dbReference>
<comment type="caution">
    <text evidence="3">The sequence shown here is derived from an EMBL/GenBank/DDBJ whole genome shotgun (WGS) entry which is preliminary data.</text>
</comment>
<organism evidence="3 4">
    <name type="scientific">Cryomyces minteri</name>
    <dbReference type="NCBI Taxonomy" id="331657"/>
    <lineage>
        <taxon>Eukaryota</taxon>
        <taxon>Fungi</taxon>
        <taxon>Dikarya</taxon>
        <taxon>Ascomycota</taxon>
        <taxon>Pezizomycotina</taxon>
        <taxon>Dothideomycetes</taxon>
        <taxon>Dothideomycetes incertae sedis</taxon>
        <taxon>Cryomyces</taxon>
    </lineage>
</organism>
<protein>
    <recommendedName>
        <fullName evidence="2">DUF7924 domain-containing protein</fullName>
    </recommendedName>
</protein>
<keyword evidence="4" id="KW-1185">Reference proteome</keyword>
<feature type="domain" description="DUF7924" evidence="2">
    <location>
        <begin position="158"/>
        <end position="341"/>
    </location>
</feature>
<feature type="region of interest" description="Disordered" evidence="1">
    <location>
        <begin position="1"/>
        <end position="26"/>
    </location>
</feature>
<dbReference type="STRING" id="331657.A0A4U0X2S7"/>
<feature type="region of interest" description="Disordered" evidence="1">
    <location>
        <begin position="349"/>
        <end position="413"/>
    </location>
</feature>
<name>A0A4U0X2S7_9PEZI</name>
<dbReference type="EMBL" id="NAJN01000683">
    <property type="protein sequence ID" value="TKA69967.1"/>
    <property type="molecule type" value="Genomic_DNA"/>
</dbReference>
<dbReference type="Pfam" id="PF25545">
    <property type="entry name" value="DUF7924"/>
    <property type="match status" value="1"/>
</dbReference>
<feature type="compositionally biased region" description="Low complexity" evidence="1">
    <location>
        <begin position="376"/>
        <end position="391"/>
    </location>
</feature>
<dbReference type="OrthoDB" id="5426775at2759"/>
<feature type="region of interest" description="Disordered" evidence="1">
    <location>
        <begin position="39"/>
        <end position="63"/>
    </location>
</feature>
<gene>
    <name evidence="3" type="ORF">B0A49_10864</name>
</gene>
<sequence length="413" mass="44959">MALKRKRADSDVEDDDDDRAPTPLTEAALSLWNSTMPRAADADALSAPPSARTTTASSATASNAPERLDACRIYRERSLAMPEPLAGLLQTVSAVREGPATPQSKRVAALNPTTKTMSELDAIVTLIDVFLYRPGMLPDEEETWAWRTLDSLWNEHCVPIPSAQDDATLQRALDAVGCPKKPKPDVTYGYAETSFTRPEKDAILTMPPRTRVLIGQPYLPFLVVEWKSDKSGGTVHHAILQAARDGAAAVNTAHKFYDTAGKVNPTEHETAIFSCCVSSRTAELHVHWRRDDVDEGVSWEMDKIYDARLSHEVDVFAFRSMVLNILDWARTTRLACVKAALSEYTKALETERAAAPRRPSKSQGLPTPSVSDAVGPASPASHSTAPHSTAPDSSRPPAKRRRQGPKSAASTSP</sequence>
<proteinExistence type="predicted"/>
<dbReference type="PANTHER" id="PTHR42470">
    <property type="entry name" value="VAST DOMAIN-CONTAINING PROTEIN"/>
    <property type="match status" value="1"/>
</dbReference>
<dbReference type="AlphaFoldDB" id="A0A4U0X2S7"/>
<accession>A0A4U0X2S7</accession>